<dbReference type="STRING" id="397945.Aave_0024"/>
<dbReference type="Proteomes" id="UP000002596">
    <property type="component" value="Chromosome"/>
</dbReference>
<dbReference type="Gene3D" id="1.20.120.1490">
    <property type="match status" value="1"/>
</dbReference>
<organism evidence="2 3">
    <name type="scientific">Paracidovorax citrulli (strain AAC00-1)</name>
    <name type="common">Acidovorax citrulli</name>
    <dbReference type="NCBI Taxonomy" id="397945"/>
    <lineage>
        <taxon>Bacteria</taxon>
        <taxon>Pseudomonadati</taxon>
        <taxon>Pseudomonadota</taxon>
        <taxon>Betaproteobacteria</taxon>
        <taxon>Burkholderiales</taxon>
        <taxon>Comamonadaceae</taxon>
        <taxon>Paracidovorax</taxon>
    </lineage>
</organism>
<dbReference type="eggNOG" id="ENOG5032U6V">
    <property type="taxonomic scope" value="Bacteria"/>
</dbReference>
<gene>
    <name evidence="2" type="ordered locus">Aave_0024</name>
</gene>
<dbReference type="AlphaFoldDB" id="A1TI53"/>
<feature type="region of interest" description="Disordered" evidence="1">
    <location>
        <begin position="1"/>
        <end position="70"/>
    </location>
</feature>
<dbReference type="InterPro" id="IPR012899">
    <property type="entry name" value="LTXXQ"/>
</dbReference>
<dbReference type="HOGENOM" id="CLU_1444766_0_0_4"/>
<reference evidence="2" key="1">
    <citation type="submission" date="2006-12" db="EMBL/GenBank/DDBJ databases">
        <title>Complete sequence of Acidovorax avenae subsp. citrulli AAC00-1.</title>
        <authorList>
            <consortium name="US DOE Joint Genome Institute"/>
            <person name="Copeland A."/>
            <person name="Lucas S."/>
            <person name="Lapidus A."/>
            <person name="Barry K."/>
            <person name="Detter J.C."/>
            <person name="Glavina del Rio T."/>
            <person name="Dalin E."/>
            <person name="Tice H."/>
            <person name="Pitluck S."/>
            <person name="Kiss H."/>
            <person name="Brettin T."/>
            <person name="Bruce D."/>
            <person name="Han C."/>
            <person name="Tapia R."/>
            <person name="Gilna P."/>
            <person name="Schmutz J."/>
            <person name="Larimer F."/>
            <person name="Land M."/>
            <person name="Hauser L."/>
            <person name="Kyrpides N."/>
            <person name="Kim E."/>
            <person name="Stahl D."/>
            <person name="Richardson P."/>
        </authorList>
    </citation>
    <scope>NUCLEOTIDE SEQUENCE</scope>
    <source>
        <strain evidence="2">AAC00-1</strain>
    </source>
</reference>
<accession>A1TI53</accession>
<name>A1TI53_PARC0</name>
<evidence type="ECO:0000256" key="1">
    <source>
        <dbReference type="SAM" id="MobiDB-lite"/>
    </source>
</evidence>
<protein>
    <recommendedName>
        <fullName evidence="4">LTXXQ motif family protein</fullName>
    </recommendedName>
</protein>
<feature type="compositionally biased region" description="Basic residues" evidence="1">
    <location>
        <begin position="36"/>
        <end position="61"/>
    </location>
</feature>
<dbReference type="EMBL" id="CP000512">
    <property type="protein sequence ID" value="ABM30641.1"/>
    <property type="molecule type" value="Genomic_DNA"/>
</dbReference>
<evidence type="ECO:0000313" key="3">
    <source>
        <dbReference type="Proteomes" id="UP000002596"/>
    </source>
</evidence>
<dbReference type="Pfam" id="PF07813">
    <property type="entry name" value="LTXXQ"/>
    <property type="match status" value="1"/>
</dbReference>
<feature type="region of interest" description="Disordered" evidence="1">
    <location>
        <begin position="155"/>
        <end position="187"/>
    </location>
</feature>
<evidence type="ECO:0008006" key="4">
    <source>
        <dbReference type="Google" id="ProtNLM"/>
    </source>
</evidence>
<dbReference type="KEGG" id="aav:Aave_0024"/>
<dbReference type="GO" id="GO:0042597">
    <property type="term" value="C:periplasmic space"/>
    <property type="evidence" value="ECO:0007669"/>
    <property type="project" value="InterPro"/>
</dbReference>
<sequence>MKGHRHDRTFPATTLRHRSHGRRTDGPAGGSVLRAAARHAGRVPHGRRRTPAPHARPRGTRSPHGPRAEALRQKLQLTPAQQPAWDAFTAAMRPQGPRPDMAGMAQLTTPERIDRMRALRAQHNAEADRRDDATKTFYAALTPAQQKVFDAEHVGMHGPRHKGMHGDNGPARRHGGTAPAPAAPAPQ</sequence>
<proteinExistence type="predicted"/>
<evidence type="ECO:0000313" key="2">
    <source>
        <dbReference type="EMBL" id="ABM30641.1"/>
    </source>
</evidence>